<proteinExistence type="inferred from homology"/>
<evidence type="ECO:0000256" key="9">
    <source>
        <dbReference type="ARBA" id="ARBA00023204"/>
    </source>
</evidence>
<evidence type="ECO:0000256" key="3">
    <source>
        <dbReference type="ARBA" id="ARBA00022763"/>
    </source>
</evidence>
<dbReference type="Pfam" id="PF13538">
    <property type="entry name" value="UvrD_C_2"/>
    <property type="match status" value="1"/>
</dbReference>
<keyword evidence="4" id="KW-0378">Hydrolase</keyword>
<dbReference type="Pfam" id="PF21185">
    <property type="entry name" value="RecD_N"/>
    <property type="match status" value="1"/>
</dbReference>
<evidence type="ECO:0000256" key="10">
    <source>
        <dbReference type="ARBA" id="ARBA00023235"/>
    </source>
</evidence>
<dbReference type="InterPro" id="IPR050534">
    <property type="entry name" value="Coronavir_polyprotein_1ab"/>
</dbReference>
<keyword evidence="1" id="KW-0540">Nuclease</keyword>
<dbReference type="SUPFAM" id="SSF52540">
    <property type="entry name" value="P-loop containing nucleoside triphosphate hydrolases"/>
    <property type="match status" value="2"/>
</dbReference>
<keyword evidence="14" id="KW-1185">Reference proteome</keyword>
<dbReference type="CDD" id="cd18809">
    <property type="entry name" value="SF1_C_RecD"/>
    <property type="match status" value="1"/>
</dbReference>
<organism evidence="13 14">
    <name type="scientific">Desulfonema ishimotonii</name>
    <dbReference type="NCBI Taxonomy" id="45657"/>
    <lineage>
        <taxon>Bacteria</taxon>
        <taxon>Pseudomonadati</taxon>
        <taxon>Thermodesulfobacteriota</taxon>
        <taxon>Desulfobacteria</taxon>
        <taxon>Desulfobacterales</taxon>
        <taxon>Desulfococcaceae</taxon>
        <taxon>Desulfonema</taxon>
    </lineage>
</organism>
<evidence type="ECO:0000259" key="11">
    <source>
        <dbReference type="Pfam" id="PF13538"/>
    </source>
</evidence>
<dbReference type="InterPro" id="IPR006344">
    <property type="entry name" value="RecD"/>
</dbReference>
<dbReference type="GO" id="GO:0005524">
    <property type="term" value="F:ATP binding"/>
    <property type="evidence" value="ECO:0007669"/>
    <property type="project" value="UniProtKB-KW"/>
</dbReference>
<evidence type="ECO:0000256" key="5">
    <source>
        <dbReference type="ARBA" id="ARBA00022806"/>
    </source>
</evidence>
<dbReference type="Proteomes" id="UP000288096">
    <property type="component" value="Unassembled WGS sequence"/>
</dbReference>
<dbReference type="InterPro" id="IPR027785">
    <property type="entry name" value="UvrD-like_helicase_C"/>
</dbReference>
<dbReference type="Gene3D" id="1.10.10.1020">
    <property type="entry name" value="RecBCD complex, subunit RecD, N-terminal domain"/>
    <property type="match status" value="1"/>
</dbReference>
<dbReference type="GO" id="GO:0006302">
    <property type="term" value="P:double-strand break repair"/>
    <property type="evidence" value="ECO:0007669"/>
    <property type="project" value="InterPro"/>
</dbReference>
<dbReference type="GO" id="GO:0006310">
    <property type="term" value="P:DNA recombination"/>
    <property type="evidence" value="ECO:0007669"/>
    <property type="project" value="InterPro"/>
</dbReference>
<sequence length="614" mass="67306">MKKIFNRLSRSGAFSPLDLHFSKLIYRLAGRSGSDGIALAAALVSRNQREGHICLDLSAVADTPVSEDRGTDDLICPALAEWENALRSCGVVGSPGDHVPLILDNKHRLYLCRYWEYQDHLAKRLRERLCAAPPETDMPLLERGLAQFFPDQEPGKTDWQKVAAFTALTRWFCVISGGPGTGKTTTVARILALLLSQAGERRLRIALAAPTGKAAARLQEAILREKEKFDAPLREAITAEASTLHRLLGSIPHSHRFRHDKNNPLPADVVVVDEASMVDLALMSKLVQALKPRSRLILLGDRDQLASVEAGAVLGDICDTGNVHRAACAVRPEDDPGICDAIVQLRKSYRFGGESGIRRISREINAGHGKAALEILNGGAFGDIRWQPLPPRAPELASALRDAVTEGFGGYLERPDDPASVFAAFDSFRILCALRKGPYGAVEVNRLAEEILHARRIIFPGKTWYTGRPVLITRNDYLLKLFNGDVGIALPDPESGGDLRVFFPAGDGAFRKISPVRLPDHETVFAMTVHKSQGSEFDRVLLLLPDRDARVLTRELMYTGITRAVRAVEIRGTEQVFLDAVARPIRRTSGLRDALWGTAAPGDTCRKNGENGAE</sequence>
<accession>A0A401FYM6</accession>
<dbReference type="PANTHER" id="PTHR43788:SF6">
    <property type="entry name" value="DNA HELICASE B"/>
    <property type="match status" value="1"/>
</dbReference>
<dbReference type="Gene3D" id="3.40.50.300">
    <property type="entry name" value="P-loop containing nucleotide triphosphate hydrolases"/>
    <property type="match status" value="3"/>
</dbReference>
<keyword evidence="7" id="KW-0067">ATP-binding</keyword>
<dbReference type="Pfam" id="PF13245">
    <property type="entry name" value="AAA_19"/>
    <property type="match status" value="1"/>
</dbReference>
<dbReference type="InterPro" id="IPR027417">
    <property type="entry name" value="P-loop_NTPase"/>
</dbReference>
<feature type="domain" description="UvrD-like helicase C-terminal" evidence="11">
    <location>
        <begin position="524"/>
        <end position="567"/>
    </location>
</feature>
<keyword evidence="2" id="KW-0547">Nucleotide-binding</keyword>
<gene>
    <name evidence="13" type="ORF">DENIS_3013</name>
</gene>
<keyword evidence="10" id="KW-0413">Isomerase</keyword>
<name>A0A401FYM6_9BACT</name>
<dbReference type="OrthoDB" id="9763659at2"/>
<dbReference type="NCBIfam" id="TIGR01447">
    <property type="entry name" value="recD"/>
    <property type="match status" value="1"/>
</dbReference>
<dbReference type="GO" id="GO:0017116">
    <property type="term" value="F:single-stranded DNA helicase activity"/>
    <property type="evidence" value="ECO:0007669"/>
    <property type="project" value="TreeGrafter"/>
</dbReference>
<dbReference type="InterPro" id="IPR041851">
    <property type="entry name" value="RecD_N_sf"/>
</dbReference>
<dbReference type="CDD" id="cd17933">
    <property type="entry name" value="DEXSc_RecD-like"/>
    <property type="match status" value="1"/>
</dbReference>
<comment type="caution">
    <text evidence="13">The sequence shown here is derived from an EMBL/GenBank/DDBJ whole genome shotgun (WGS) entry which is preliminary data.</text>
</comment>
<evidence type="ECO:0000313" key="14">
    <source>
        <dbReference type="Proteomes" id="UP000288096"/>
    </source>
</evidence>
<evidence type="ECO:0000256" key="6">
    <source>
        <dbReference type="ARBA" id="ARBA00022839"/>
    </source>
</evidence>
<keyword evidence="6" id="KW-0269">Exonuclease</keyword>
<reference evidence="14" key="2">
    <citation type="submission" date="2019-01" db="EMBL/GenBank/DDBJ databases">
        <title>Genome sequence of Desulfonema ishimotonii strain Tokyo 01.</title>
        <authorList>
            <person name="Fukui M."/>
        </authorList>
    </citation>
    <scope>NUCLEOTIDE SEQUENCE [LARGE SCALE GENOMIC DNA]</scope>
    <source>
        <strain evidence="14">Tokyo 01</strain>
    </source>
</reference>
<keyword evidence="3" id="KW-0227">DNA damage</keyword>
<protein>
    <submittedName>
        <fullName evidence="13">Exodeoxyribonuclease V subunit alpha</fullName>
    </submittedName>
</protein>
<evidence type="ECO:0000259" key="12">
    <source>
        <dbReference type="Pfam" id="PF21185"/>
    </source>
</evidence>
<keyword evidence="5" id="KW-0347">Helicase</keyword>
<evidence type="ECO:0000256" key="1">
    <source>
        <dbReference type="ARBA" id="ARBA00022722"/>
    </source>
</evidence>
<dbReference type="HAMAP" id="MF_01487">
    <property type="entry name" value="RecD"/>
    <property type="match status" value="1"/>
</dbReference>
<dbReference type="RefSeq" id="WP_124329261.1">
    <property type="nucleotide sequence ID" value="NZ_BEXT01000001.1"/>
</dbReference>
<evidence type="ECO:0000256" key="4">
    <source>
        <dbReference type="ARBA" id="ARBA00022801"/>
    </source>
</evidence>
<keyword evidence="8" id="KW-0238">DNA-binding</keyword>
<dbReference type="GO" id="GO:0003677">
    <property type="term" value="F:DNA binding"/>
    <property type="evidence" value="ECO:0007669"/>
    <property type="project" value="UniProtKB-KW"/>
</dbReference>
<dbReference type="InterPro" id="IPR049550">
    <property type="entry name" value="RecD_N"/>
</dbReference>
<feature type="domain" description="RecBCD enzyme subunit RecD N-terminal" evidence="12">
    <location>
        <begin position="12"/>
        <end position="110"/>
    </location>
</feature>
<evidence type="ECO:0000256" key="7">
    <source>
        <dbReference type="ARBA" id="ARBA00022840"/>
    </source>
</evidence>
<keyword evidence="9" id="KW-0234">DNA repair</keyword>
<dbReference type="EMBL" id="BEXT01000001">
    <property type="protein sequence ID" value="GBC62050.1"/>
    <property type="molecule type" value="Genomic_DNA"/>
</dbReference>
<dbReference type="PANTHER" id="PTHR43788">
    <property type="entry name" value="DNA2/NAM7 HELICASE FAMILY MEMBER"/>
    <property type="match status" value="1"/>
</dbReference>
<evidence type="ECO:0000256" key="8">
    <source>
        <dbReference type="ARBA" id="ARBA00023125"/>
    </source>
</evidence>
<evidence type="ECO:0000256" key="2">
    <source>
        <dbReference type="ARBA" id="ARBA00022741"/>
    </source>
</evidence>
<dbReference type="AlphaFoldDB" id="A0A401FYM6"/>
<dbReference type="GO" id="GO:0008854">
    <property type="term" value="F:exodeoxyribonuclease V activity"/>
    <property type="evidence" value="ECO:0007669"/>
    <property type="project" value="InterPro"/>
</dbReference>
<dbReference type="GO" id="GO:0009338">
    <property type="term" value="C:exodeoxyribonuclease V complex"/>
    <property type="evidence" value="ECO:0007669"/>
    <property type="project" value="InterPro"/>
</dbReference>
<evidence type="ECO:0000313" key="13">
    <source>
        <dbReference type="EMBL" id="GBC62050.1"/>
    </source>
</evidence>
<reference evidence="14" key="1">
    <citation type="submission" date="2017-11" db="EMBL/GenBank/DDBJ databases">
        <authorList>
            <person name="Watanabe M."/>
            <person name="Kojima H."/>
        </authorList>
    </citation>
    <scope>NUCLEOTIDE SEQUENCE [LARGE SCALE GENOMIC DNA]</scope>
    <source>
        <strain evidence="14">Tokyo 01</strain>
    </source>
</reference>